<evidence type="ECO:0000313" key="1">
    <source>
        <dbReference type="EMBL" id="GBL76920.1"/>
    </source>
</evidence>
<dbReference type="OrthoDB" id="10314176at2759"/>
<name>A0A4Y2AB42_ARAVE</name>
<dbReference type="EMBL" id="BGPR01000011">
    <property type="protein sequence ID" value="GBL76920.1"/>
    <property type="molecule type" value="Genomic_DNA"/>
</dbReference>
<dbReference type="AlphaFoldDB" id="A0A4Y2AB42"/>
<evidence type="ECO:0000313" key="2">
    <source>
        <dbReference type="Proteomes" id="UP000499080"/>
    </source>
</evidence>
<organism evidence="1 2">
    <name type="scientific">Araneus ventricosus</name>
    <name type="common">Orbweaver spider</name>
    <name type="synonym">Epeira ventricosa</name>
    <dbReference type="NCBI Taxonomy" id="182803"/>
    <lineage>
        <taxon>Eukaryota</taxon>
        <taxon>Metazoa</taxon>
        <taxon>Ecdysozoa</taxon>
        <taxon>Arthropoda</taxon>
        <taxon>Chelicerata</taxon>
        <taxon>Arachnida</taxon>
        <taxon>Araneae</taxon>
        <taxon>Araneomorphae</taxon>
        <taxon>Entelegynae</taxon>
        <taxon>Araneoidea</taxon>
        <taxon>Araneidae</taxon>
        <taxon>Araneus</taxon>
    </lineage>
</organism>
<comment type="caution">
    <text evidence="1">The sequence shown here is derived from an EMBL/GenBank/DDBJ whole genome shotgun (WGS) entry which is preliminary data.</text>
</comment>
<reference evidence="1 2" key="1">
    <citation type="journal article" date="2019" name="Sci. Rep.">
        <title>Orb-weaving spider Araneus ventricosus genome elucidates the spidroin gene catalogue.</title>
        <authorList>
            <person name="Kono N."/>
            <person name="Nakamura H."/>
            <person name="Ohtoshi R."/>
            <person name="Moran D.A.P."/>
            <person name="Shinohara A."/>
            <person name="Yoshida Y."/>
            <person name="Fujiwara M."/>
            <person name="Mori M."/>
            <person name="Tomita M."/>
            <person name="Arakawa K."/>
        </authorList>
    </citation>
    <scope>NUCLEOTIDE SEQUENCE [LARGE SCALE GENOMIC DNA]</scope>
</reference>
<dbReference type="Proteomes" id="UP000499080">
    <property type="component" value="Unassembled WGS sequence"/>
</dbReference>
<keyword evidence="2" id="KW-1185">Reference proteome</keyword>
<sequence>MHWCRAVISCRLWSNHRESCRKGSQKALRFEWQKWVRMTSHASRNSSLVASWAIPFPDTAIIGTLRQMRYPRKTINNTVDVEREIPDYCVVMVCENGFSHLSKPLDLESLPN</sequence>
<accession>A0A4Y2AB42</accession>
<protein>
    <submittedName>
        <fullName evidence="1">Uncharacterized protein</fullName>
    </submittedName>
</protein>
<proteinExistence type="predicted"/>
<gene>
    <name evidence="1" type="ORF">AVEN_12596_1</name>
</gene>